<feature type="transmembrane region" description="Helical" evidence="2">
    <location>
        <begin position="292"/>
        <end position="318"/>
    </location>
</feature>
<keyword evidence="4" id="KW-1185">Reference proteome</keyword>
<dbReference type="VEuPathDB" id="TrichDB:TRFO_02143"/>
<accession>A0A1J4JC20</accession>
<dbReference type="GeneID" id="94825217"/>
<keyword evidence="2" id="KW-0812">Transmembrane</keyword>
<keyword evidence="2" id="KW-1133">Transmembrane helix</keyword>
<dbReference type="AlphaFoldDB" id="A0A1J4JC20"/>
<comment type="caution">
    <text evidence="3">The sequence shown here is derived from an EMBL/GenBank/DDBJ whole genome shotgun (WGS) entry which is preliminary data.</text>
</comment>
<feature type="region of interest" description="Disordered" evidence="1">
    <location>
        <begin position="236"/>
        <end position="280"/>
    </location>
</feature>
<dbReference type="Proteomes" id="UP000179807">
    <property type="component" value="Unassembled WGS sequence"/>
</dbReference>
<evidence type="ECO:0000256" key="1">
    <source>
        <dbReference type="SAM" id="MobiDB-lite"/>
    </source>
</evidence>
<dbReference type="RefSeq" id="XP_068348340.1">
    <property type="nucleotide sequence ID" value="XM_068490513.1"/>
</dbReference>
<sequence>MFLLLSLALAGHNRDHNHKGDDGYIRKYSVPGRTMVILKSIPDNYSTVHYKPHFYEEVRPSNGLKPFGAFFAYGGCVKFDQPVLNTSIYSVKIPEECKTLYVSTYPHAKFRIASTQANVTLEKDQQVCYFHLGHPSRVDIKMQTEKYSKLKIMSIDNNETVKRTLTGSINETIYFVSSMLLYWRTTYFFPNHFVNITTIQKTNTIPLPKHSCSVKLNNQSNKYCTLLTDTFFDPDEGGSDSEKIEPTYHISPTHHDTTTETHSKETPNKDHDENDENGHKEDEFLNDGIVELIVLSVFAVSISIFFACCGLCCCCCCYHQNQNNQNNQNNQRNNQRRPNNTHTRNGLELEECLGDDEDIPPTIQPAIQPIVQPILQQPNIAYQHPIPQQIHPQQVYYHPQVYQQPVYVQQPVYQQQQQPVVVQQPVVYQTRVPTPTHPQIHPNPHID</sequence>
<keyword evidence="2" id="KW-0472">Membrane</keyword>
<organism evidence="3 4">
    <name type="scientific">Tritrichomonas foetus</name>
    <dbReference type="NCBI Taxonomy" id="1144522"/>
    <lineage>
        <taxon>Eukaryota</taxon>
        <taxon>Metamonada</taxon>
        <taxon>Parabasalia</taxon>
        <taxon>Tritrichomonadida</taxon>
        <taxon>Tritrichomonadidae</taxon>
        <taxon>Tritrichomonas</taxon>
    </lineage>
</organism>
<name>A0A1J4JC20_9EUKA</name>
<feature type="compositionally biased region" description="Basic and acidic residues" evidence="1">
    <location>
        <begin position="253"/>
        <end position="280"/>
    </location>
</feature>
<evidence type="ECO:0000313" key="3">
    <source>
        <dbReference type="EMBL" id="OHS95203.1"/>
    </source>
</evidence>
<protein>
    <submittedName>
        <fullName evidence="3">Uncharacterized protein</fullName>
    </submittedName>
</protein>
<proteinExistence type="predicted"/>
<reference evidence="3" key="1">
    <citation type="submission" date="2016-10" db="EMBL/GenBank/DDBJ databases">
        <authorList>
            <person name="Benchimol M."/>
            <person name="Almeida L.G."/>
            <person name="Vasconcelos A.T."/>
            <person name="Perreira-Neves A."/>
            <person name="Rosa I.A."/>
            <person name="Tasca T."/>
            <person name="Bogo M.R."/>
            <person name="de Souza W."/>
        </authorList>
    </citation>
    <scope>NUCLEOTIDE SEQUENCE [LARGE SCALE GENOMIC DNA]</scope>
    <source>
        <strain evidence="3">K</strain>
    </source>
</reference>
<dbReference type="EMBL" id="MLAK01001259">
    <property type="protein sequence ID" value="OHS95203.1"/>
    <property type="molecule type" value="Genomic_DNA"/>
</dbReference>
<evidence type="ECO:0000256" key="2">
    <source>
        <dbReference type="SAM" id="Phobius"/>
    </source>
</evidence>
<evidence type="ECO:0000313" key="4">
    <source>
        <dbReference type="Proteomes" id="UP000179807"/>
    </source>
</evidence>
<gene>
    <name evidence="3" type="ORF">TRFO_02143</name>
</gene>